<comment type="caution">
    <text evidence="1">The sequence shown here is derived from an EMBL/GenBank/DDBJ whole genome shotgun (WGS) entry which is preliminary data.</text>
</comment>
<evidence type="ECO:0000313" key="2">
    <source>
        <dbReference type="Proteomes" id="UP000567179"/>
    </source>
</evidence>
<organism evidence="1 2">
    <name type="scientific">Psilocybe cf. subviscida</name>
    <dbReference type="NCBI Taxonomy" id="2480587"/>
    <lineage>
        <taxon>Eukaryota</taxon>
        <taxon>Fungi</taxon>
        <taxon>Dikarya</taxon>
        <taxon>Basidiomycota</taxon>
        <taxon>Agaricomycotina</taxon>
        <taxon>Agaricomycetes</taxon>
        <taxon>Agaricomycetidae</taxon>
        <taxon>Agaricales</taxon>
        <taxon>Agaricineae</taxon>
        <taxon>Strophariaceae</taxon>
        <taxon>Psilocybe</taxon>
    </lineage>
</organism>
<accession>A0A8H5BT98</accession>
<proteinExistence type="predicted"/>
<evidence type="ECO:0000313" key="1">
    <source>
        <dbReference type="EMBL" id="KAF5328821.1"/>
    </source>
</evidence>
<reference evidence="1 2" key="1">
    <citation type="journal article" date="2020" name="ISME J.">
        <title>Uncovering the hidden diversity of litter-decomposition mechanisms in mushroom-forming fungi.</title>
        <authorList>
            <person name="Floudas D."/>
            <person name="Bentzer J."/>
            <person name="Ahren D."/>
            <person name="Johansson T."/>
            <person name="Persson P."/>
            <person name="Tunlid A."/>
        </authorList>
    </citation>
    <scope>NUCLEOTIDE SEQUENCE [LARGE SCALE GENOMIC DNA]</scope>
    <source>
        <strain evidence="1 2">CBS 101986</strain>
    </source>
</reference>
<keyword evidence="2" id="KW-1185">Reference proteome</keyword>
<protein>
    <submittedName>
        <fullName evidence="1">Uncharacterized protein</fullName>
    </submittedName>
</protein>
<dbReference type="EMBL" id="JAACJJ010000003">
    <property type="protein sequence ID" value="KAF5328821.1"/>
    <property type="molecule type" value="Genomic_DNA"/>
</dbReference>
<sequence>MYKNNLPPSPETIGVLYYHESGPPLGLHLPEVQALDKGTALRLPSGVTWFVRSGALYLGVKSKPILNQLVLERPLERNLYPGFPDPFPNPLASLGQPFVVDSSFLRFQLELVTLQPEIFSVRIKARRTFRNPSISLRALPVFSGMGMYFCV</sequence>
<dbReference type="AlphaFoldDB" id="A0A8H5BT98"/>
<name>A0A8H5BT98_9AGAR</name>
<dbReference type="Proteomes" id="UP000567179">
    <property type="component" value="Unassembled WGS sequence"/>
</dbReference>
<gene>
    <name evidence="1" type="ORF">D9619_011505</name>
</gene>